<reference evidence="1 2" key="1">
    <citation type="submission" date="2015-12" db="EMBL/GenBank/DDBJ databases">
        <authorList>
            <person name="Kim M.K."/>
            <person name="Srinivasan S."/>
            <person name="Lee J.-J."/>
            <person name="Kim K."/>
        </authorList>
    </citation>
    <scope>NUCLEOTIDE SEQUENCE [LARGE SCALE GENOMIC DNA]</scope>
    <source>
        <strain evidence="1 2">BM2</strain>
    </source>
</reference>
<dbReference type="RefSeq" id="WP_062159057.1">
    <property type="nucleotide sequence ID" value="NZ_CP013910.1"/>
</dbReference>
<gene>
    <name evidence="1" type="ORF">AUC44_12540</name>
</gene>
<accession>A0ABM5X786</accession>
<evidence type="ECO:0000313" key="2">
    <source>
        <dbReference type="Proteomes" id="UP000060071"/>
    </source>
</evidence>
<evidence type="ECO:0008006" key="3">
    <source>
        <dbReference type="Google" id="ProtNLM"/>
    </source>
</evidence>
<name>A0ABM5X786_9DEIO</name>
<protein>
    <recommendedName>
        <fullName evidence="3">Phage head-tail adapter protein</fullName>
    </recommendedName>
</protein>
<dbReference type="Proteomes" id="UP000060071">
    <property type="component" value="Chromosome"/>
</dbReference>
<organism evidence="1 2">
    <name type="scientific">Deinococcus actinosclerus</name>
    <dbReference type="NCBI Taxonomy" id="1768108"/>
    <lineage>
        <taxon>Bacteria</taxon>
        <taxon>Thermotogati</taxon>
        <taxon>Deinococcota</taxon>
        <taxon>Deinococci</taxon>
        <taxon>Deinococcales</taxon>
        <taxon>Deinococcaceae</taxon>
        <taxon>Deinococcus</taxon>
    </lineage>
</organism>
<keyword evidence="2" id="KW-1185">Reference proteome</keyword>
<proteinExistence type="predicted"/>
<evidence type="ECO:0000313" key="1">
    <source>
        <dbReference type="EMBL" id="ALW89623.1"/>
    </source>
</evidence>
<dbReference type="EMBL" id="CP013910">
    <property type="protein sequence ID" value="ALW89623.1"/>
    <property type="molecule type" value="Genomic_DNA"/>
</dbReference>
<sequence length="105" mass="11289">MQLPASMLTSTCQVLERVAGAPGALGSVTYTWQPQGTPLPCAHFPAGTKVTQIAQLRGVKVSREVYLERTALNPQTHRVALDGVPYQITLVNDWDGFTVLGVVTP</sequence>